<accession>A0A4U6CZY4</accession>
<dbReference type="Proteomes" id="UP000304900">
    <property type="component" value="Unassembled WGS sequence"/>
</dbReference>
<evidence type="ECO:0000313" key="2">
    <source>
        <dbReference type="Proteomes" id="UP000304900"/>
    </source>
</evidence>
<proteinExistence type="predicted"/>
<dbReference type="RefSeq" id="WP_137342642.1">
    <property type="nucleotide sequence ID" value="NZ_SZVO01000012.1"/>
</dbReference>
<sequence length="79" mass="9000">MSILESIHHFNSGSLITVKDGQLSTAWMVLDNKIKFLEVVLLNGMAAPGVQADLREYKIVKDEIARLMEQRRTKEHYTA</sequence>
<comment type="caution">
    <text evidence="1">The sequence shown here is derived from an EMBL/GenBank/DDBJ whole genome shotgun (WGS) entry which is preliminary data.</text>
</comment>
<gene>
    <name evidence="1" type="ORF">FDK13_24490</name>
</gene>
<dbReference type="EMBL" id="SZVO01000012">
    <property type="protein sequence ID" value="TKT89505.1"/>
    <property type="molecule type" value="Genomic_DNA"/>
</dbReference>
<evidence type="ECO:0000313" key="1">
    <source>
        <dbReference type="EMBL" id="TKT89505.1"/>
    </source>
</evidence>
<organism evidence="1 2">
    <name type="scientific">Dyadobacter frigoris</name>
    <dbReference type="NCBI Taxonomy" id="2576211"/>
    <lineage>
        <taxon>Bacteria</taxon>
        <taxon>Pseudomonadati</taxon>
        <taxon>Bacteroidota</taxon>
        <taxon>Cytophagia</taxon>
        <taxon>Cytophagales</taxon>
        <taxon>Spirosomataceae</taxon>
        <taxon>Dyadobacter</taxon>
    </lineage>
</organism>
<keyword evidence="2" id="KW-1185">Reference proteome</keyword>
<protein>
    <submittedName>
        <fullName evidence="1">Uncharacterized protein</fullName>
    </submittedName>
</protein>
<reference evidence="1 2" key="1">
    <citation type="submission" date="2019-05" db="EMBL/GenBank/DDBJ databases">
        <title>Dyadobacter AR-3-8 sp. nov., isolated from arctic soil.</title>
        <authorList>
            <person name="Chaudhary D.K."/>
        </authorList>
    </citation>
    <scope>NUCLEOTIDE SEQUENCE [LARGE SCALE GENOMIC DNA]</scope>
    <source>
        <strain evidence="1 2">AR-3-8</strain>
    </source>
</reference>
<dbReference type="AlphaFoldDB" id="A0A4U6CZY4"/>
<name>A0A4U6CZY4_9BACT</name>